<feature type="domain" description="Putative T7SS secretion signal" evidence="2">
    <location>
        <begin position="3"/>
        <end position="166"/>
    </location>
</feature>
<dbReference type="Pfam" id="PF21725">
    <property type="entry name" value="T7SS_signal"/>
    <property type="match status" value="1"/>
</dbReference>
<name>A0A660CMF6_9PSEU</name>
<organism evidence="3 4">
    <name type="scientific">Prauserella rugosa</name>
    <dbReference type="NCBI Taxonomy" id="43354"/>
    <lineage>
        <taxon>Bacteria</taxon>
        <taxon>Bacillati</taxon>
        <taxon>Actinomycetota</taxon>
        <taxon>Actinomycetes</taxon>
        <taxon>Pseudonocardiales</taxon>
        <taxon>Pseudonocardiaceae</taxon>
        <taxon>Prauserella</taxon>
    </lineage>
</organism>
<protein>
    <recommendedName>
        <fullName evidence="2">Putative T7SS secretion signal domain-containing protein</fullName>
    </recommendedName>
</protein>
<comment type="caution">
    <text evidence="3">The sequence shown here is derived from an EMBL/GenBank/DDBJ whole genome shotgun (WGS) entry which is preliminary data.</text>
</comment>
<evidence type="ECO:0000256" key="1">
    <source>
        <dbReference type="SAM" id="MobiDB-lite"/>
    </source>
</evidence>
<feature type="region of interest" description="Disordered" evidence="1">
    <location>
        <begin position="160"/>
        <end position="206"/>
    </location>
</feature>
<dbReference type="OrthoDB" id="5194739at2"/>
<dbReference type="Proteomes" id="UP000317303">
    <property type="component" value="Unassembled WGS sequence"/>
</dbReference>
<evidence type="ECO:0000313" key="4">
    <source>
        <dbReference type="Proteomes" id="UP000317303"/>
    </source>
</evidence>
<dbReference type="RefSeq" id="WP_048808253.1">
    <property type="nucleotide sequence ID" value="NZ_JOIJ01000004.1"/>
</dbReference>
<feature type="compositionally biased region" description="Basic and acidic residues" evidence="1">
    <location>
        <begin position="160"/>
        <end position="199"/>
    </location>
</feature>
<sequence length="465" mass="46816">MAELGQTTNPRELIPGSPESIAADLRSLVANIDKVGRAGSELQSVDPGDWTGDAASTFRQEFGLEPPRWFETIAGFDRRGHALAEYAEYLNWGHGEAQRAIEMYLQAQAATRAATAQHNNAVQAAASGGGAPPGSFQDPGAGLAQEAQLVLNNARVKVSEAGDRAARGETSEDEGRLRDRRFGNQNRDDDAKGRIDHGRAGRSYRYGNGDVSDGMLHDKTKAVLEDLGVDVNEETYEAEAGVAFLEGELGGDYKSGIFSGEGSMSGGILGANADATFTSSNLGVSAGASAEAYLAKGGLSGEQRIGDHVAVSGNAEGFAGGKADAGFSAGATGVNANASAFAGGEVSADIGAEVGGVKGGVEVGARAGIGAEADAQFGMGEDGKFHIGASFGASLGIGGTLGFEFAVDPSGVVDFAKDAGGFVADTAETVANAASDAVDTAGDVAGNVAEGIGNTVSGALDAVGL</sequence>
<dbReference type="InterPro" id="IPR049082">
    <property type="entry name" value="T7SS_signal"/>
</dbReference>
<dbReference type="AlphaFoldDB" id="A0A660CMF6"/>
<proteinExistence type="predicted"/>
<accession>A0A660CMF6</accession>
<dbReference type="EMBL" id="VLJV01000001">
    <property type="protein sequence ID" value="TWH22869.1"/>
    <property type="molecule type" value="Genomic_DNA"/>
</dbReference>
<gene>
    <name evidence="3" type="ORF">JD82_04761</name>
</gene>
<keyword evidence="4" id="KW-1185">Reference proteome</keyword>
<evidence type="ECO:0000259" key="2">
    <source>
        <dbReference type="Pfam" id="PF21725"/>
    </source>
</evidence>
<evidence type="ECO:0000313" key="3">
    <source>
        <dbReference type="EMBL" id="TWH22869.1"/>
    </source>
</evidence>
<reference evidence="3 4" key="1">
    <citation type="submission" date="2019-07" db="EMBL/GenBank/DDBJ databases">
        <title>R&amp;d 2014.</title>
        <authorList>
            <person name="Klenk H.-P."/>
        </authorList>
    </citation>
    <scope>NUCLEOTIDE SEQUENCE [LARGE SCALE GENOMIC DNA]</scope>
    <source>
        <strain evidence="3 4">DSM 43194</strain>
    </source>
</reference>